<reference evidence="1" key="1">
    <citation type="journal article" date="2017" name="Nature">
        <title>The sunflower genome provides insights into oil metabolism, flowering and Asterid evolution.</title>
        <authorList>
            <person name="Badouin H."/>
            <person name="Gouzy J."/>
            <person name="Grassa C.J."/>
            <person name="Murat F."/>
            <person name="Staton S.E."/>
            <person name="Cottret L."/>
            <person name="Lelandais-Briere C."/>
            <person name="Owens G.L."/>
            <person name="Carrere S."/>
            <person name="Mayjonade B."/>
            <person name="Legrand L."/>
            <person name="Gill N."/>
            <person name="Kane N.C."/>
            <person name="Bowers J.E."/>
            <person name="Hubner S."/>
            <person name="Bellec A."/>
            <person name="Berard A."/>
            <person name="Berges H."/>
            <person name="Blanchet N."/>
            <person name="Boniface M.C."/>
            <person name="Brunel D."/>
            <person name="Catrice O."/>
            <person name="Chaidir N."/>
            <person name="Claudel C."/>
            <person name="Donnadieu C."/>
            <person name="Faraut T."/>
            <person name="Fievet G."/>
            <person name="Helmstetter N."/>
            <person name="King M."/>
            <person name="Knapp S.J."/>
            <person name="Lai Z."/>
            <person name="Le Paslier M.C."/>
            <person name="Lippi Y."/>
            <person name="Lorenzon L."/>
            <person name="Mandel J.R."/>
            <person name="Marage G."/>
            <person name="Marchand G."/>
            <person name="Marquand E."/>
            <person name="Bret-Mestries E."/>
            <person name="Morien E."/>
            <person name="Nambeesan S."/>
            <person name="Nguyen T."/>
            <person name="Pegot-Espagnet P."/>
            <person name="Pouilly N."/>
            <person name="Raftis F."/>
            <person name="Sallet E."/>
            <person name="Schiex T."/>
            <person name="Thomas J."/>
            <person name="Vandecasteele C."/>
            <person name="Vares D."/>
            <person name="Vear F."/>
            <person name="Vautrin S."/>
            <person name="Crespi M."/>
            <person name="Mangin B."/>
            <person name="Burke J.M."/>
            <person name="Salse J."/>
            <person name="Munos S."/>
            <person name="Vincourt P."/>
            <person name="Rieseberg L.H."/>
            <person name="Langlade N.B."/>
        </authorList>
    </citation>
    <scope>NUCLEOTIDE SEQUENCE</scope>
    <source>
        <tissue evidence="1">Leaves</tissue>
    </source>
</reference>
<dbReference type="Gramene" id="mRNA:HanXRQr2_Chr10g0458821">
    <property type="protein sequence ID" value="mRNA:HanXRQr2_Chr10g0458821"/>
    <property type="gene ID" value="HanXRQr2_Chr10g0458821"/>
</dbReference>
<accession>A0A9K3N5X9</accession>
<reference evidence="1" key="2">
    <citation type="submission" date="2020-06" db="EMBL/GenBank/DDBJ databases">
        <title>Helianthus annuus Genome sequencing and assembly Release 2.</title>
        <authorList>
            <person name="Gouzy J."/>
            <person name="Langlade N."/>
            <person name="Munos S."/>
        </authorList>
    </citation>
    <scope>NUCLEOTIDE SEQUENCE</scope>
    <source>
        <tissue evidence="1">Leaves</tissue>
    </source>
</reference>
<dbReference type="AlphaFoldDB" id="A0A9K3N5X9"/>
<name>A0A9K3N5X9_HELAN</name>
<keyword evidence="2" id="KW-1185">Reference proteome</keyword>
<sequence>MKIMRSDFCKIVPEMITSIVAAGNYAIQVPVLVERQLLHPNICYLEVISEHKSGKRLQMLE</sequence>
<dbReference type="Proteomes" id="UP000215914">
    <property type="component" value="Unassembled WGS sequence"/>
</dbReference>
<proteinExistence type="predicted"/>
<organism evidence="1 2">
    <name type="scientific">Helianthus annuus</name>
    <name type="common">Common sunflower</name>
    <dbReference type="NCBI Taxonomy" id="4232"/>
    <lineage>
        <taxon>Eukaryota</taxon>
        <taxon>Viridiplantae</taxon>
        <taxon>Streptophyta</taxon>
        <taxon>Embryophyta</taxon>
        <taxon>Tracheophyta</taxon>
        <taxon>Spermatophyta</taxon>
        <taxon>Magnoliopsida</taxon>
        <taxon>eudicotyledons</taxon>
        <taxon>Gunneridae</taxon>
        <taxon>Pentapetalae</taxon>
        <taxon>asterids</taxon>
        <taxon>campanulids</taxon>
        <taxon>Asterales</taxon>
        <taxon>Asteraceae</taxon>
        <taxon>Asteroideae</taxon>
        <taxon>Heliantheae alliance</taxon>
        <taxon>Heliantheae</taxon>
        <taxon>Helianthus</taxon>
    </lineage>
</organism>
<evidence type="ECO:0000313" key="2">
    <source>
        <dbReference type="Proteomes" id="UP000215914"/>
    </source>
</evidence>
<evidence type="ECO:0000313" key="1">
    <source>
        <dbReference type="EMBL" id="KAF5787970.1"/>
    </source>
</evidence>
<dbReference type="EMBL" id="MNCJ02000325">
    <property type="protein sequence ID" value="KAF5787970.1"/>
    <property type="molecule type" value="Genomic_DNA"/>
</dbReference>
<gene>
    <name evidence="1" type="ORF">HanXRQr2_Chr10g0458821</name>
</gene>
<comment type="caution">
    <text evidence="1">The sequence shown here is derived from an EMBL/GenBank/DDBJ whole genome shotgun (WGS) entry which is preliminary data.</text>
</comment>
<protein>
    <submittedName>
        <fullName evidence="1">Uncharacterized protein</fullName>
    </submittedName>
</protein>